<reference evidence="3 4" key="1">
    <citation type="journal article" date="2015" name="Stand. Genomic Sci.">
        <title>Genomic Encyclopedia of Bacterial and Archaeal Type Strains, Phase III: the genomes of soil and plant-associated and newly described type strains.</title>
        <authorList>
            <person name="Whitman W.B."/>
            <person name="Woyke T."/>
            <person name="Klenk H.P."/>
            <person name="Zhou Y."/>
            <person name="Lilburn T.G."/>
            <person name="Beck B.J."/>
            <person name="De Vos P."/>
            <person name="Vandamme P."/>
            <person name="Eisen J.A."/>
            <person name="Garrity G."/>
            <person name="Hugenholtz P."/>
            <person name="Kyrpides N.C."/>
        </authorList>
    </citation>
    <scope>NUCLEOTIDE SEQUENCE [LARGE SCALE GENOMIC DNA]</scope>
    <source>
        <strain evidence="3 4">CGMCC 1.10685</strain>
    </source>
</reference>
<evidence type="ECO:0008006" key="6">
    <source>
        <dbReference type="Google" id="ProtNLM"/>
    </source>
</evidence>
<evidence type="ECO:0000313" key="2">
    <source>
        <dbReference type="EMBL" id="QGZ41248.1"/>
    </source>
</evidence>
<sequence>MSHPPLFPSAVSALLAALLVAAAPLAGAAPQYVEVGTPLPRFHLLKEGSHRYLRYLRSADSNTALDIWQRDIHVDGKRLQIRQRWDAVGKTPSVKRLESTFEAGTLRPYTHVRITEKDGKKVIEGFNFAADKITGMADLPGNTQKQLTVASKEPAFNFETDMELLQALPLADGYEAEMVLYHPGGAAAPARYTFRVAGSEAIAGPAGPVDCWIVTTDYNQPGSVSKFWYAKATQLMVRQESPLPDGRVLVKTLLD</sequence>
<protein>
    <recommendedName>
        <fullName evidence="6">DUF3108 domain-containing protein</fullName>
    </recommendedName>
</protein>
<reference evidence="2 5" key="3">
    <citation type="submission" date="2019-12" db="EMBL/GenBank/DDBJ databases">
        <title>Draft Genome Sequences of Six Type Strains of the Genus Massilia.</title>
        <authorList>
            <person name="Miess H."/>
            <person name="Frediansyah A."/>
            <person name="Goeker M."/>
            <person name="Gross H."/>
        </authorList>
    </citation>
    <scope>NUCLEOTIDE SEQUENCE [LARGE SCALE GENOMIC DNA]</scope>
    <source>
        <strain evidence="2 5">DSM 26639</strain>
    </source>
</reference>
<accession>A0A562Q385</accession>
<dbReference type="OrthoDB" id="6057441at2"/>
<gene>
    <name evidence="2" type="ORF">GO485_20750</name>
    <name evidence="3" type="ORF">IP92_00168</name>
</gene>
<dbReference type="RefSeq" id="WP_145872637.1">
    <property type="nucleotide sequence ID" value="NZ_CP046904.1"/>
</dbReference>
<feature type="chain" id="PRO_5044618141" description="DUF3108 domain-containing protein" evidence="1">
    <location>
        <begin position="29"/>
        <end position="255"/>
    </location>
</feature>
<organism evidence="3 4">
    <name type="scientific">Pseudoduganella flava</name>
    <dbReference type="NCBI Taxonomy" id="871742"/>
    <lineage>
        <taxon>Bacteria</taxon>
        <taxon>Pseudomonadati</taxon>
        <taxon>Pseudomonadota</taxon>
        <taxon>Betaproteobacteria</taxon>
        <taxon>Burkholderiales</taxon>
        <taxon>Oxalobacteraceae</taxon>
        <taxon>Telluria group</taxon>
        <taxon>Pseudoduganella</taxon>
    </lineage>
</organism>
<reference evidence="3" key="2">
    <citation type="submission" date="2019-07" db="EMBL/GenBank/DDBJ databases">
        <authorList>
            <person name="Whitman W."/>
            <person name="Huntemann M."/>
            <person name="Clum A."/>
            <person name="Pillay M."/>
            <person name="Palaniappan K."/>
            <person name="Varghese N."/>
            <person name="Mikhailova N."/>
            <person name="Stamatis D."/>
            <person name="Reddy T."/>
            <person name="Daum C."/>
            <person name="Shapiro N."/>
            <person name="Ivanova N."/>
            <person name="Kyrpides N."/>
            <person name="Woyke T."/>
        </authorList>
    </citation>
    <scope>NUCLEOTIDE SEQUENCE</scope>
    <source>
        <strain evidence="3">CGMCC 1.10685</strain>
    </source>
</reference>
<evidence type="ECO:0000313" key="5">
    <source>
        <dbReference type="Proteomes" id="UP000437862"/>
    </source>
</evidence>
<dbReference type="AlphaFoldDB" id="A0A562Q385"/>
<evidence type="ECO:0000313" key="3">
    <source>
        <dbReference type="EMBL" id="TWI51185.1"/>
    </source>
</evidence>
<dbReference type="Proteomes" id="UP000315112">
    <property type="component" value="Unassembled WGS sequence"/>
</dbReference>
<proteinExistence type="predicted"/>
<dbReference type="Proteomes" id="UP000437862">
    <property type="component" value="Chromosome"/>
</dbReference>
<feature type="signal peptide" evidence="1">
    <location>
        <begin position="1"/>
        <end position="28"/>
    </location>
</feature>
<dbReference type="InterPro" id="IPR021457">
    <property type="entry name" value="DUF3108"/>
</dbReference>
<evidence type="ECO:0000256" key="1">
    <source>
        <dbReference type="SAM" id="SignalP"/>
    </source>
</evidence>
<dbReference type="EMBL" id="VLKW01000001">
    <property type="protein sequence ID" value="TWI51185.1"/>
    <property type="molecule type" value="Genomic_DNA"/>
</dbReference>
<dbReference type="EMBL" id="CP046904">
    <property type="protein sequence ID" value="QGZ41248.1"/>
    <property type="molecule type" value="Genomic_DNA"/>
</dbReference>
<dbReference type="Pfam" id="PF11306">
    <property type="entry name" value="DUF3108"/>
    <property type="match status" value="1"/>
</dbReference>
<keyword evidence="1" id="KW-0732">Signal</keyword>
<keyword evidence="5" id="KW-1185">Reference proteome</keyword>
<name>A0A562Q385_9BURK</name>
<evidence type="ECO:0000313" key="4">
    <source>
        <dbReference type="Proteomes" id="UP000315112"/>
    </source>
</evidence>